<name>A0A139ADF0_GONPJ</name>
<keyword evidence="4" id="KW-0418">Kinase</keyword>
<dbReference type="Proteomes" id="UP000070544">
    <property type="component" value="Unassembled WGS sequence"/>
</dbReference>
<feature type="non-terminal residue" evidence="4">
    <location>
        <position position="154"/>
    </location>
</feature>
<feature type="non-terminal residue" evidence="4">
    <location>
        <position position="1"/>
    </location>
</feature>
<evidence type="ECO:0000313" key="4">
    <source>
        <dbReference type="EMBL" id="KXS14842.1"/>
    </source>
</evidence>
<evidence type="ECO:0000256" key="1">
    <source>
        <dbReference type="ARBA" id="ARBA00022741"/>
    </source>
</evidence>
<dbReference type="SMART" id="SM00220">
    <property type="entry name" value="S_TKc"/>
    <property type="match status" value="1"/>
</dbReference>
<dbReference type="PROSITE" id="PS00108">
    <property type="entry name" value="PROTEIN_KINASE_ST"/>
    <property type="match status" value="1"/>
</dbReference>
<evidence type="ECO:0000313" key="5">
    <source>
        <dbReference type="Proteomes" id="UP000070544"/>
    </source>
</evidence>
<dbReference type="EMBL" id="KQ965766">
    <property type="protein sequence ID" value="KXS14842.1"/>
    <property type="molecule type" value="Genomic_DNA"/>
</dbReference>
<evidence type="ECO:0000256" key="2">
    <source>
        <dbReference type="ARBA" id="ARBA00022840"/>
    </source>
</evidence>
<dbReference type="PROSITE" id="PS50011">
    <property type="entry name" value="PROTEIN_KINASE_DOM"/>
    <property type="match status" value="1"/>
</dbReference>
<dbReference type="GO" id="GO:0005737">
    <property type="term" value="C:cytoplasm"/>
    <property type="evidence" value="ECO:0007669"/>
    <property type="project" value="TreeGrafter"/>
</dbReference>
<protein>
    <submittedName>
        <fullName evidence="4">Pkinase-domain-containing protein</fullName>
    </submittedName>
</protein>
<dbReference type="OMA" id="WIITHAQ"/>
<dbReference type="GO" id="GO:0035556">
    <property type="term" value="P:intracellular signal transduction"/>
    <property type="evidence" value="ECO:0007669"/>
    <property type="project" value="TreeGrafter"/>
</dbReference>
<dbReference type="OrthoDB" id="289250at2759"/>
<dbReference type="GO" id="GO:0004674">
    <property type="term" value="F:protein serine/threonine kinase activity"/>
    <property type="evidence" value="ECO:0007669"/>
    <property type="project" value="TreeGrafter"/>
</dbReference>
<dbReference type="PANTHER" id="PTHR24346:SF30">
    <property type="entry name" value="MATERNAL EMBRYONIC LEUCINE ZIPPER KINASE"/>
    <property type="match status" value="1"/>
</dbReference>
<sequence>FVSALAALHGRNITHRDVKLENILLTTQPTAPLADFGLARPFAPGELLSTRCGSEEYAAPEMVMGGRYEPSGVDIWAAGVVLFALLTSHLPFTLPPNARPKVLYSKICRADFRFPDDLPSSASHGHLVRKMLQPDPRRRINWAGVRSHPWMAGV</sequence>
<proteinExistence type="predicted"/>
<accession>A0A139ADF0</accession>
<evidence type="ECO:0000259" key="3">
    <source>
        <dbReference type="PROSITE" id="PS50011"/>
    </source>
</evidence>
<dbReference type="AlphaFoldDB" id="A0A139ADF0"/>
<organism evidence="4 5">
    <name type="scientific">Gonapodya prolifera (strain JEL478)</name>
    <name type="common">Monoblepharis prolifera</name>
    <dbReference type="NCBI Taxonomy" id="1344416"/>
    <lineage>
        <taxon>Eukaryota</taxon>
        <taxon>Fungi</taxon>
        <taxon>Fungi incertae sedis</taxon>
        <taxon>Chytridiomycota</taxon>
        <taxon>Chytridiomycota incertae sedis</taxon>
        <taxon>Monoblepharidomycetes</taxon>
        <taxon>Monoblepharidales</taxon>
        <taxon>Gonapodyaceae</taxon>
        <taxon>Gonapodya</taxon>
    </lineage>
</organism>
<dbReference type="SUPFAM" id="SSF56112">
    <property type="entry name" value="Protein kinase-like (PK-like)"/>
    <property type="match status" value="1"/>
</dbReference>
<dbReference type="InterPro" id="IPR008271">
    <property type="entry name" value="Ser/Thr_kinase_AS"/>
</dbReference>
<gene>
    <name evidence="4" type="ORF">M427DRAFT_89108</name>
</gene>
<dbReference type="Gene3D" id="1.10.510.10">
    <property type="entry name" value="Transferase(Phosphotransferase) domain 1"/>
    <property type="match status" value="1"/>
</dbReference>
<dbReference type="GO" id="GO:0005524">
    <property type="term" value="F:ATP binding"/>
    <property type="evidence" value="ECO:0007669"/>
    <property type="project" value="UniProtKB-KW"/>
</dbReference>
<dbReference type="Pfam" id="PF00069">
    <property type="entry name" value="Pkinase"/>
    <property type="match status" value="1"/>
</dbReference>
<dbReference type="InterPro" id="IPR000719">
    <property type="entry name" value="Prot_kinase_dom"/>
</dbReference>
<dbReference type="PANTHER" id="PTHR24346">
    <property type="entry name" value="MAP/MICROTUBULE AFFINITY-REGULATING KINASE"/>
    <property type="match status" value="1"/>
</dbReference>
<reference evidence="4 5" key="1">
    <citation type="journal article" date="2015" name="Genome Biol. Evol.">
        <title>Phylogenomic analyses indicate that early fungi evolved digesting cell walls of algal ancestors of land plants.</title>
        <authorList>
            <person name="Chang Y."/>
            <person name="Wang S."/>
            <person name="Sekimoto S."/>
            <person name="Aerts A.L."/>
            <person name="Choi C."/>
            <person name="Clum A."/>
            <person name="LaButti K.M."/>
            <person name="Lindquist E.A."/>
            <person name="Yee Ngan C."/>
            <person name="Ohm R.A."/>
            <person name="Salamov A.A."/>
            <person name="Grigoriev I.V."/>
            <person name="Spatafora J.W."/>
            <person name="Berbee M.L."/>
        </authorList>
    </citation>
    <scope>NUCLEOTIDE SEQUENCE [LARGE SCALE GENOMIC DNA]</scope>
    <source>
        <strain evidence="4 5">JEL478</strain>
    </source>
</reference>
<keyword evidence="4" id="KW-0808">Transferase</keyword>
<feature type="domain" description="Protein kinase" evidence="3">
    <location>
        <begin position="1"/>
        <end position="151"/>
    </location>
</feature>
<keyword evidence="5" id="KW-1185">Reference proteome</keyword>
<keyword evidence="1" id="KW-0547">Nucleotide-binding</keyword>
<keyword evidence="2" id="KW-0067">ATP-binding</keyword>
<dbReference type="InterPro" id="IPR011009">
    <property type="entry name" value="Kinase-like_dom_sf"/>
</dbReference>
<dbReference type="STRING" id="1344416.A0A139ADF0"/>